<dbReference type="EMBL" id="CP006720">
    <property type="protein sequence ID" value="AHI58509.1"/>
    <property type="molecule type" value="Genomic_DNA"/>
</dbReference>
<dbReference type="AlphaFoldDB" id="W6AXN2"/>
<organism evidence="1 2">
    <name type="scientific">Spiroplasma mirum ATCC 29335</name>
    <dbReference type="NCBI Taxonomy" id="838561"/>
    <lineage>
        <taxon>Bacteria</taxon>
        <taxon>Bacillati</taxon>
        <taxon>Mycoplasmatota</taxon>
        <taxon>Mollicutes</taxon>
        <taxon>Entomoplasmatales</taxon>
        <taxon>Spiroplasmataceae</taxon>
        <taxon>Spiroplasma</taxon>
    </lineage>
</organism>
<proteinExistence type="predicted"/>
<name>W6AXN2_9MOLU</name>
<gene>
    <name evidence="1" type="ORF">P344_06010</name>
</gene>
<dbReference type="STRING" id="838561.P344_06010"/>
<reference evidence="1 2" key="1">
    <citation type="submission" date="2013-09" db="EMBL/GenBank/DDBJ databases">
        <title>Complete genome sequence of Spiroplasma mirum suckling mouse cataract agent.</title>
        <authorList>
            <person name="Landry C.A."/>
            <person name="Bastian F.O."/>
            <person name="Thune R.L."/>
        </authorList>
    </citation>
    <scope>NUCLEOTIDE SEQUENCE [LARGE SCALE GENOMIC DNA]</scope>
    <source>
        <strain evidence="1 2">SMCA</strain>
    </source>
</reference>
<dbReference type="RefSeq" id="WP_156028580.1">
    <property type="nucleotide sequence ID" value="NZ_CP002082.1"/>
</dbReference>
<evidence type="ECO:0000313" key="1">
    <source>
        <dbReference type="EMBL" id="AHI58509.1"/>
    </source>
</evidence>
<dbReference type="Proteomes" id="UP000019260">
    <property type="component" value="Chromosome"/>
</dbReference>
<dbReference type="HOGENOM" id="CLU_3048145_0_0_14"/>
<evidence type="ECO:0000313" key="2">
    <source>
        <dbReference type="Proteomes" id="UP000019260"/>
    </source>
</evidence>
<dbReference type="KEGG" id="smia:P344_06010"/>
<keyword evidence="2" id="KW-1185">Reference proteome</keyword>
<dbReference type="PATRIC" id="fig|838561.3.peg.1153"/>
<sequence length="54" mass="6869">MLTYDFNKYQVKCFNQNNQFCEIKYLDILKYWHEKGHGIRFIVRDRQEYLIKNY</sequence>
<protein>
    <submittedName>
        <fullName evidence="1">Uncharacterized protein</fullName>
    </submittedName>
</protein>
<accession>W6AXN2</accession>
<dbReference type="OrthoDB" id="9946984at2"/>